<reference evidence="7" key="1">
    <citation type="submission" date="2016-03" db="EMBL/GenBank/DDBJ databases">
        <authorList>
            <person name="Heylen K."/>
            <person name="De Vos P."/>
            <person name="Vekeman B."/>
        </authorList>
    </citation>
    <scope>NUCLEOTIDE SEQUENCE [LARGE SCALE GENOMIC DNA]</scope>
    <source>
        <strain evidence="7">R-45383</strain>
    </source>
</reference>
<proteinExistence type="predicted"/>
<dbReference type="InterPro" id="IPR013655">
    <property type="entry name" value="PAS_fold_3"/>
</dbReference>
<dbReference type="Pfam" id="PF10114">
    <property type="entry name" value="PocR"/>
    <property type="match status" value="1"/>
</dbReference>
<dbReference type="EMBL" id="LUUK01000044">
    <property type="protein sequence ID" value="OAI24684.1"/>
    <property type="molecule type" value="Genomic_DNA"/>
</dbReference>
<dbReference type="InterPro" id="IPR001610">
    <property type="entry name" value="PAC"/>
</dbReference>
<dbReference type="Pfam" id="PF00990">
    <property type="entry name" value="GGDEF"/>
    <property type="match status" value="1"/>
</dbReference>
<dbReference type="InterPro" id="IPR000160">
    <property type="entry name" value="GGDEF_dom"/>
</dbReference>
<dbReference type="InterPro" id="IPR029787">
    <property type="entry name" value="Nucleotide_cyclase"/>
</dbReference>
<feature type="domain" description="GGDEF" evidence="5">
    <location>
        <begin position="503"/>
        <end position="637"/>
    </location>
</feature>
<dbReference type="InterPro" id="IPR035965">
    <property type="entry name" value="PAS-like_dom_sf"/>
</dbReference>
<feature type="coiled-coil region" evidence="2">
    <location>
        <begin position="191"/>
        <end position="228"/>
    </location>
</feature>
<dbReference type="Proteomes" id="UP000077628">
    <property type="component" value="Unassembled WGS sequence"/>
</dbReference>
<comment type="caution">
    <text evidence="6">The sequence shown here is derived from an EMBL/GenBank/DDBJ whole genome shotgun (WGS) entry which is preliminary data.</text>
</comment>
<dbReference type="AlphaFoldDB" id="A0A177P487"/>
<dbReference type="PANTHER" id="PTHR44757:SF2">
    <property type="entry name" value="BIOFILM ARCHITECTURE MAINTENANCE PROTEIN MBAA"/>
    <property type="match status" value="1"/>
</dbReference>
<feature type="domain" description="PAS" evidence="3">
    <location>
        <begin position="345"/>
        <end position="415"/>
    </location>
</feature>
<dbReference type="PROSITE" id="PS50887">
    <property type="entry name" value="GGDEF"/>
    <property type="match status" value="1"/>
</dbReference>
<dbReference type="InterPro" id="IPR018771">
    <property type="entry name" value="PocR_dom"/>
</dbReference>
<dbReference type="GO" id="GO:0003824">
    <property type="term" value="F:catalytic activity"/>
    <property type="evidence" value="ECO:0007669"/>
    <property type="project" value="UniProtKB-ARBA"/>
</dbReference>
<evidence type="ECO:0000259" key="3">
    <source>
        <dbReference type="PROSITE" id="PS50112"/>
    </source>
</evidence>
<dbReference type="SMART" id="SM00091">
    <property type="entry name" value="PAS"/>
    <property type="match status" value="2"/>
</dbReference>
<evidence type="ECO:0000256" key="1">
    <source>
        <dbReference type="ARBA" id="ARBA00001946"/>
    </source>
</evidence>
<dbReference type="SMART" id="SM00086">
    <property type="entry name" value="PAC"/>
    <property type="match status" value="1"/>
</dbReference>
<dbReference type="InterPro" id="IPR052155">
    <property type="entry name" value="Biofilm_reg_signaling"/>
</dbReference>
<dbReference type="RefSeq" id="WP_082885353.1">
    <property type="nucleotide sequence ID" value="NZ_LUUK01000044.1"/>
</dbReference>
<dbReference type="PROSITE" id="PS50112">
    <property type="entry name" value="PAS"/>
    <property type="match status" value="1"/>
</dbReference>
<dbReference type="SMART" id="SM00267">
    <property type="entry name" value="GGDEF"/>
    <property type="match status" value="1"/>
</dbReference>
<organism evidence="6 7">
    <name type="scientific">Methylomonas koyamae</name>
    <dbReference type="NCBI Taxonomy" id="702114"/>
    <lineage>
        <taxon>Bacteria</taxon>
        <taxon>Pseudomonadati</taxon>
        <taxon>Pseudomonadota</taxon>
        <taxon>Gammaproteobacteria</taxon>
        <taxon>Methylococcales</taxon>
        <taxon>Methylococcaceae</taxon>
        <taxon>Methylomonas</taxon>
    </lineage>
</organism>
<dbReference type="Gene3D" id="3.30.450.20">
    <property type="entry name" value="PAS domain"/>
    <property type="match status" value="2"/>
</dbReference>
<dbReference type="Pfam" id="PF08447">
    <property type="entry name" value="PAS_3"/>
    <property type="match status" value="1"/>
</dbReference>
<dbReference type="PANTHER" id="PTHR44757">
    <property type="entry name" value="DIGUANYLATE CYCLASE DGCP"/>
    <property type="match status" value="1"/>
</dbReference>
<dbReference type="InterPro" id="IPR000700">
    <property type="entry name" value="PAS-assoc_C"/>
</dbReference>
<dbReference type="InterPro" id="IPR013656">
    <property type="entry name" value="PAS_4"/>
</dbReference>
<dbReference type="SUPFAM" id="SSF55073">
    <property type="entry name" value="Nucleotide cyclase"/>
    <property type="match status" value="1"/>
</dbReference>
<gene>
    <name evidence="6" type="ORF">A1355_20260</name>
</gene>
<dbReference type="CDD" id="cd00130">
    <property type="entry name" value="PAS"/>
    <property type="match status" value="1"/>
</dbReference>
<evidence type="ECO:0000313" key="7">
    <source>
        <dbReference type="Proteomes" id="UP000077628"/>
    </source>
</evidence>
<evidence type="ECO:0000256" key="2">
    <source>
        <dbReference type="SAM" id="Coils"/>
    </source>
</evidence>
<evidence type="ECO:0008006" key="8">
    <source>
        <dbReference type="Google" id="ProtNLM"/>
    </source>
</evidence>
<dbReference type="CDD" id="cd01949">
    <property type="entry name" value="GGDEF"/>
    <property type="match status" value="1"/>
</dbReference>
<keyword evidence="2" id="KW-0175">Coiled coil</keyword>
<dbReference type="Gene3D" id="3.30.70.270">
    <property type="match status" value="1"/>
</dbReference>
<dbReference type="InterPro" id="IPR000014">
    <property type="entry name" value="PAS"/>
</dbReference>
<evidence type="ECO:0000313" key="6">
    <source>
        <dbReference type="EMBL" id="OAI24684.1"/>
    </source>
</evidence>
<evidence type="ECO:0000259" key="5">
    <source>
        <dbReference type="PROSITE" id="PS50887"/>
    </source>
</evidence>
<dbReference type="Pfam" id="PF08448">
    <property type="entry name" value="PAS_4"/>
    <property type="match status" value="1"/>
</dbReference>
<dbReference type="NCBIfam" id="TIGR00254">
    <property type="entry name" value="GGDEF"/>
    <property type="match status" value="1"/>
</dbReference>
<dbReference type="NCBIfam" id="TIGR00229">
    <property type="entry name" value="sensory_box"/>
    <property type="match status" value="1"/>
</dbReference>
<feature type="domain" description="PAC" evidence="4">
    <location>
        <begin position="419"/>
        <end position="471"/>
    </location>
</feature>
<dbReference type="OrthoDB" id="9812358at2"/>
<evidence type="ECO:0000259" key="4">
    <source>
        <dbReference type="PROSITE" id="PS50113"/>
    </source>
</evidence>
<protein>
    <recommendedName>
        <fullName evidence="8">Diguanylate cyclase</fullName>
    </recommendedName>
</protein>
<name>A0A177P487_9GAMM</name>
<dbReference type="SUPFAM" id="SSF55785">
    <property type="entry name" value="PYP-like sensor domain (PAS domain)"/>
    <property type="match status" value="2"/>
</dbReference>
<sequence>MAVANLKFADLVDVASLQTLMDGLCELIGIANAVIDTDGVVITHSGWQEACALYHRVDPRTRGNCLDSDTVLAASLLKGEAFAIYACLNGLVDCAMPIIVDGYHVANIFTGQCFTEPPDSDYFRERAQNLKFDEEAYLRAIAKIPVVPRERLEKITRMYADLAQILGAYGLDRLRQRQTAEELVTLSQRLAEKVEERTLELHERNSQLQREKQALTDSEARLQALFENMSSGVAVYLPIDAEASDFVFLAFNKAAEAIDKIQRDQVIGRPLSQVFPGAAEFGLAAVLRRVAATGRAEAFPSAHYRDGRVDGWRDNYVYQLPSGELVAIYDDVTELRERETVRQELDARFRSTFDAAAIGMALVLPDGRFMQVNAALCKIVGYSEAELLGLTFQDITHPDDLQTDLSQVQALLDGDGTGYQMEKRYFHKDGRLIWILLSVSAVRDGEDRILYFVSQVQDITDRRHLLEQLERQAHLDYLTGIANRRYFMEQAELELARVQRYGNHLSVLMLDIDRFKAINDTYGHAIGDRVLQKMGQIFIETLREIDIPGRLGGEEFAVLLPETGLQKAVEVADRLRVIVVASKIALASGLPLRFTVSIGIATLRESSVNIDTLLNLADQALYQAKQTGRNKVCCLEE</sequence>
<accession>A0A177P487</accession>
<dbReference type="FunFam" id="3.30.70.270:FF:000001">
    <property type="entry name" value="Diguanylate cyclase domain protein"/>
    <property type="match status" value="1"/>
</dbReference>
<keyword evidence="7" id="KW-1185">Reference proteome</keyword>
<dbReference type="PROSITE" id="PS50113">
    <property type="entry name" value="PAC"/>
    <property type="match status" value="1"/>
</dbReference>
<comment type="cofactor">
    <cofactor evidence="1">
        <name>Mg(2+)</name>
        <dbReference type="ChEBI" id="CHEBI:18420"/>
    </cofactor>
</comment>
<dbReference type="STRING" id="702114.A1355_20260"/>
<dbReference type="InterPro" id="IPR043128">
    <property type="entry name" value="Rev_trsase/Diguanyl_cyclase"/>
</dbReference>